<name>A0ABY1UP70_9APIC</name>
<feature type="compositionally biased region" description="Basic and acidic residues" evidence="5">
    <location>
        <begin position="212"/>
        <end position="221"/>
    </location>
</feature>
<evidence type="ECO:0000256" key="4">
    <source>
        <dbReference type="RuleBase" id="RU367086"/>
    </source>
</evidence>
<dbReference type="SMART" id="SM00879">
    <property type="entry name" value="Brix"/>
    <property type="match status" value="1"/>
</dbReference>
<dbReference type="EMBL" id="LT969433">
    <property type="protein sequence ID" value="SOV15035.1"/>
    <property type="molecule type" value="Genomic_DNA"/>
</dbReference>
<reference evidence="7" key="1">
    <citation type="submission" date="2016-09" db="EMBL/GenBank/DDBJ databases">
        <authorList>
            <consortium name="Pathogen Informatics"/>
            <person name="Sun Q."/>
            <person name="Inoue M."/>
        </authorList>
    </citation>
    <scope>NUCLEOTIDE SEQUENCE</scope>
</reference>
<gene>
    <name evidence="7" type="ORF">PGABG01_1026300</name>
</gene>
<proteinExistence type="inferred from homology"/>
<dbReference type="Pfam" id="PF04427">
    <property type="entry name" value="Brix"/>
    <property type="match status" value="1"/>
</dbReference>
<feature type="compositionally biased region" description="Low complexity" evidence="5">
    <location>
        <begin position="222"/>
        <end position="263"/>
    </location>
</feature>
<evidence type="ECO:0000259" key="6">
    <source>
        <dbReference type="PROSITE" id="PS50833"/>
    </source>
</evidence>
<evidence type="ECO:0000256" key="5">
    <source>
        <dbReference type="SAM" id="MobiDB-lite"/>
    </source>
</evidence>
<accession>A0ABY1UP70</accession>
<comment type="subcellular location">
    <subcellularLocation>
        <location evidence="1 4">Nucleus</location>
        <location evidence="1 4">Nucleolus</location>
    </subcellularLocation>
</comment>
<dbReference type="InterPro" id="IPR039770">
    <property type="entry name" value="Rpf2"/>
</dbReference>
<dbReference type="InterPro" id="IPR007109">
    <property type="entry name" value="Brix"/>
</dbReference>
<dbReference type="PROSITE" id="PS50833">
    <property type="entry name" value="BRIX"/>
    <property type="match status" value="1"/>
</dbReference>
<keyword evidence="8" id="KW-1185">Reference proteome</keyword>
<sequence>MDELNKEEIVDNIKNEQGKTRKGQLILKRREGVYEEGSKYCLFICSNKRSLILKNFMHDIYNIYKPLTCYMPKAHPNLSNIIDKIDKLVDICIHNNCSFFFSVFSTKKKPSRFIIGRLFNNKILDYYVFNLLSYIPLKLFSLSKEILYDTKPLVLIQGDYFEKNETNRYVKNILFDFFKHKNVDSFSKKSIQRLIVISAYQKNDSSVNVASDTKEEEDHKNNNNNKNNSTHHNNNKNNSTYHNNNNKNNSTHHNNNNNNNNNNRLDDSFNYDDDATLQVTEDAMSTTKENLNDSSKNIENIFNNLNTNKFNTHHKHDDKDKKNVYVISFNQYLITKEFFNINKENEQRPKLQEIGPRFEFTLEENYKTPEYNLFQEALRNVKKQTKSKIKNTHVDEFGHNIKKVYIQKQNFNKLHTKHTKFVKKNKFNT</sequence>
<evidence type="ECO:0000313" key="8">
    <source>
        <dbReference type="Proteomes" id="UP000831156"/>
    </source>
</evidence>
<keyword evidence="3 4" id="KW-0539">Nucleus</keyword>
<evidence type="ECO:0000256" key="3">
    <source>
        <dbReference type="ARBA" id="ARBA00023242"/>
    </source>
</evidence>
<evidence type="ECO:0000256" key="1">
    <source>
        <dbReference type="ARBA" id="ARBA00004604"/>
    </source>
</evidence>
<protein>
    <recommendedName>
        <fullName evidence="4">Ribosome production factor 2 homolog</fullName>
    </recommendedName>
    <alternativeName>
        <fullName evidence="4">Ribosome biogenesis protein RPF2 homolog</fullName>
    </alternativeName>
</protein>
<evidence type="ECO:0000256" key="2">
    <source>
        <dbReference type="ARBA" id="ARBA00010782"/>
    </source>
</evidence>
<feature type="domain" description="Brix" evidence="6">
    <location>
        <begin position="39"/>
        <end position="371"/>
    </location>
</feature>
<organism evidence="7 8">
    <name type="scientific">Plasmodium gaboni</name>
    <dbReference type="NCBI Taxonomy" id="647221"/>
    <lineage>
        <taxon>Eukaryota</taxon>
        <taxon>Sar</taxon>
        <taxon>Alveolata</taxon>
        <taxon>Apicomplexa</taxon>
        <taxon>Aconoidasida</taxon>
        <taxon>Haemosporida</taxon>
        <taxon>Plasmodiidae</taxon>
        <taxon>Plasmodium</taxon>
        <taxon>Plasmodium (Laverania)</taxon>
    </lineage>
</organism>
<dbReference type="PANTHER" id="PTHR12728:SF0">
    <property type="entry name" value="RIBOSOME PRODUCTION FACTOR 2 HOMOLOG"/>
    <property type="match status" value="1"/>
</dbReference>
<feature type="region of interest" description="Disordered" evidence="5">
    <location>
        <begin position="206"/>
        <end position="270"/>
    </location>
</feature>
<dbReference type="PANTHER" id="PTHR12728">
    <property type="entry name" value="BRIX DOMAIN CONTAINING PROTEIN"/>
    <property type="match status" value="1"/>
</dbReference>
<dbReference type="Proteomes" id="UP000831156">
    <property type="component" value="Chromosome 10"/>
</dbReference>
<evidence type="ECO:0000313" key="7">
    <source>
        <dbReference type="EMBL" id="SOV15035.1"/>
    </source>
</evidence>
<comment type="similarity">
    <text evidence="2 4">Belongs to the RPF2 family.</text>
</comment>